<name>A0A917BPY3_9ACTN</name>
<feature type="transmembrane region" description="Helical" evidence="10">
    <location>
        <begin position="6"/>
        <end position="24"/>
    </location>
</feature>
<reference evidence="12" key="2">
    <citation type="submission" date="2020-09" db="EMBL/GenBank/DDBJ databases">
        <authorList>
            <person name="Sun Q."/>
            <person name="Zhou Y."/>
        </authorList>
    </citation>
    <scope>NUCLEOTIDE SEQUENCE</scope>
    <source>
        <strain evidence="12">CGMCC 1.16067</strain>
    </source>
</reference>
<feature type="transmembrane region" description="Helical" evidence="10">
    <location>
        <begin position="97"/>
        <end position="129"/>
    </location>
</feature>
<keyword evidence="6 10" id="KW-0812">Transmembrane</keyword>
<feature type="transmembrane region" description="Helical" evidence="10">
    <location>
        <begin position="340"/>
        <end position="360"/>
    </location>
</feature>
<keyword evidence="13" id="KW-1185">Reference proteome</keyword>
<feature type="transmembrane region" description="Helical" evidence="10">
    <location>
        <begin position="55"/>
        <end position="76"/>
    </location>
</feature>
<feature type="transmembrane region" description="Helical" evidence="10">
    <location>
        <begin position="282"/>
        <end position="301"/>
    </location>
</feature>
<gene>
    <name evidence="12" type="primary">arsB2</name>
    <name evidence="12" type="ORF">GCM10011519_30330</name>
</gene>
<dbReference type="PANTHER" id="PTHR43302:SF5">
    <property type="entry name" value="TRANSPORTER ARSB-RELATED"/>
    <property type="match status" value="1"/>
</dbReference>
<dbReference type="Pfam" id="PF03600">
    <property type="entry name" value="CitMHS"/>
    <property type="match status" value="1"/>
</dbReference>
<evidence type="ECO:0000313" key="12">
    <source>
        <dbReference type="EMBL" id="GGF54363.1"/>
    </source>
</evidence>
<evidence type="ECO:0000256" key="10">
    <source>
        <dbReference type="SAM" id="Phobius"/>
    </source>
</evidence>
<evidence type="ECO:0000256" key="1">
    <source>
        <dbReference type="ARBA" id="ARBA00004651"/>
    </source>
</evidence>
<evidence type="ECO:0000256" key="5">
    <source>
        <dbReference type="ARBA" id="ARBA00022475"/>
    </source>
</evidence>
<evidence type="ECO:0000259" key="11">
    <source>
        <dbReference type="Pfam" id="PF03600"/>
    </source>
</evidence>
<dbReference type="InterPro" id="IPR000802">
    <property type="entry name" value="Arsenical_pump_ArsB"/>
</dbReference>
<feature type="domain" description="Citrate transporter-like" evidence="11">
    <location>
        <begin position="31"/>
        <end position="351"/>
    </location>
</feature>
<reference evidence="12" key="1">
    <citation type="journal article" date="2014" name="Int. J. Syst. Evol. Microbiol.">
        <title>Complete genome sequence of Corynebacterium casei LMG S-19264T (=DSM 44701T), isolated from a smear-ripened cheese.</title>
        <authorList>
            <consortium name="US DOE Joint Genome Institute (JGI-PGF)"/>
            <person name="Walter F."/>
            <person name="Albersmeier A."/>
            <person name="Kalinowski J."/>
            <person name="Ruckert C."/>
        </authorList>
    </citation>
    <scope>NUCLEOTIDE SEQUENCE</scope>
    <source>
        <strain evidence="12">CGMCC 1.16067</strain>
    </source>
</reference>
<keyword evidence="4" id="KW-0813">Transport</keyword>
<dbReference type="RefSeq" id="WP_188780530.1">
    <property type="nucleotide sequence ID" value="NZ_BMKQ01000001.1"/>
</dbReference>
<keyword evidence="8 10" id="KW-1133">Transmembrane helix</keyword>
<dbReference type="GO" id="GO:0046685">
    <property type="term" value="P:response to arsenic-containing substance"/>
    <property type="evidence" value="ECO:0007669"/>
    <property type="project" value="UniProtKB-KW"/>
</dbReference>
<comment type="subcellular location">
    <subcellularLocation>
        <location evidence="1">Cell membrane</location>
        <topology evidence="1">Multi-pass membrane protein</topology>
    </subcellularLocation>
</comment>
<dbReference type="AlphaFoldDB" id="A0A917BPY3"/>
<comment type="similarity">
    <text evidence="3">Belongs to the CitM (TC 2.A.11) transporter family.</text>
</comment>
<accession>A0A917BPY3</accession>
<feature type="transmembrane region" description="Helical" evidence="10">
    <location>
        <begin position="313"/>
        <end position="333"/>
    </location>
</feature>
<evidence type="ECO:0000256" key="4">
    <source>
        <dbReference type="ARBA" id="ARBA00022448"/>
    </source>
</evidence>
<dbReference type="PANTHER" id="PTHR43302">
    <property type="entry name" value="TRANSPORTER ARSB-RELATED"/>
    <property type="match status" value="1"/>
</dbReference>
<evidence type="ECO:0000256" key="6">
    <source>
        <dbReference type="ARBA" id="ARBA00022692"/>
    </source>
</evidence>
<evidence type="ECO:0000256" key="3">
    <source>
        <dbReference type="ARBA" id="ARBA00009843"/>
    </source>
</evidence>
<evidence type="ECO:0000256" key="8">
    <source>
        <dbReference type="ARBA" id="ARBA00022989"/>
    </source>
</evidence>
<feature type="transmembrane region" description="Helical" evidence="10">
    <location>
        <begin position="394"/>
        <end position="417"/>
    </location>
</feature>
<organism evidence="12 13">
    <name type="scientific">Marmoricola endophyticus</name>
    <dbReference type="NCBI Taxonomy" id="2040280"/>
    <lineage>
        <taxon>Bacteria</taxon>
        <taxon>Bacillati</taxon>
        <taxon>Actinomycetota</taxon>
        <taxon>Actinomycetes</taxon>
        <taxon>Propionibacteriales</taxon>
        <taxon>Nocardioidaceae</taxon>
        <taxon>Marmoricola</taxon>
    </lineage>
</organism>
<comment type="caution">
    <text evidence="12">The sequence shown here is derived from an EMBL/GenBank/DDBJ whole genome shotgun (WGS) entry which is preliminary data.</text>
</comment>
<evidence type="ECO:0000256" key="2">
    <source>
        <dbReference type="ARBA" id="ARBA00006433"/>
    </source>
</evidence>
<feature type="transmembrane region" description="Helical" evidence="10">
    <location>
        <begin position="31"/>
        <end position="49"/>
    </location>
</feature>
<evidence type="ECO:0000256" key="7">
    <source>
        <dbReference type="ARBA" id="ARBA00022849"/>
    </source>
</evidence>
<evidence type="ECO:0000256" key="9">
    <source>
        <dbReference type="ARBA" id="ARBA00023136"/>
    </source>
</evidence>
<feature type="transmembrane region" description="Helical" evidence="10">
    <location>
        <begin position="244"/>
        <end position="261"/>
    </location>
</feature>
<keyword evidence="5" id="KW-1003">Cell membrane</keyword>
<protein>
    <submittedName>
        <fullName evidence="12">Arsenic transporter</fullName>
    </submittedName>
</protein>
<dbReference type="PRINTS" id="PR00758">
    <property type="entry name" value="ARSENICPUMP"/>
</dbReference>
<keyword evidence="9 10" id="KW-0472">Membrane</keyword>
<sequence>MTTDPVLAEVGPLVALVALLAVAFRSPRTSVEVGTAALATAVCLPFAGIGHARDAVLDLLPVVVFLAAILVVAGRCAAEGLFDAVGARLGRGSPTRFLTAVFVAAVAVTAVLSLDATVVLLTLVVLAAARRAGVLPEPGLAACVRLANSSSLLLPVSNLTTLLALKVLPLSFSRFALVMAPTWLVVVAVEYVVHRLRFRRALPATAAAPTEPPAAGPLPCFPLAVLTAMLVGFVLAPLAGLADAWGPAVVAVVAALALTAADVRRTGARTLVTAFHESSPGFVVFVLALGVVVDAVGRGGLGDVVDDLARGAGGGLGGLLVLALLATVLANVVNNLPATLLLLPAVAPLGTTAVLATLVGLNVGSSLTWSGSLANLLWRRTLVRAGERPSTARFHALSAMAVPPGLVLGVVALWLWAPIVL</sequence>
<evidence type="ECO:0000313" key="13">
    <source>
        <dbReference type="Proteomes" id="UP000649179"/>
    </source>
</evidence>
<dbReference type="GO" id="GO:0015105">
    <property type="term" value="F:arsenite transmembrane transporter activity"/>
    <property type="evidence" value="ECO:0007669"/>
    <property type="project" value="InterPro"/>
</dbReference>
<comment type="similarity">
    <text evidence="2">Belongs to the ArsB family.</text>
</comment>
<dbReference type="GO" id="GO:0005886">
    <property type="term" value="C:plasma membrane"/>
    <property type="evidence" value="ECO:0007669"/>
    <property type="project" value="UniProtKB-SubCell"/>
</dbReference>
<dbReference type="Proteomes" id="UP000649179">
    <property type="component" value="Unassembled WGS sequence"/>
</dbReference>
<dbReference type="InterPro" id="IPR004680">
    <property type="entry name" value="Cit_transptr-like_dom"/>
</dbReference>
<keyword evidence="7" id="KW-0059">Arsenical resistance</keyword>
<feature type="transmembrane region" description="Helical" evidence="10">
    <location>
        <begin position="214"/>
        <end position="238"/>
    </location>
</feature>
<dbReference type="EMBL" id="BMKQ01000001">
    <property type="protein sequence ID" value="GGF54363.1"/>
    <property type="molecule type" value="Genomic_DNA"/>
</dbReference>
<proteinExistence type="inferred from homology"/>
<feature type="transmembrane region" description="Helical" evidence="10">
    <location>
        <begin position="172"/>
        <end position="193"/>
    </location>
</feature>